<gene>
    <name evidence="9" type="ORF">FA15DRAFT_671919</name>
</gene>
<feature type="region of interest" description="Disordered" evidence="7">
    <location>
        <begin position="426"/>
        <end position="449"/>
    </location>
</feature>
<evidence type="ECO:0000256" key="2">
    <source>
        <dbReference type="ARBA" id="ARBA00022723"/>
    </source>
</evidence>
<dbReference type="SUPFAM" id="SSF57903">
    <property type="entry name" value="FYVE/PHD zinc finger"/>
    <property type="match status" value="1"/>
</dbReference>
<dbReference type="GO" id="GO:0008270">
    <property type="term" value="F:zinc ion binding"/>
    <property type="evidence" value="ECO:0007669"/>
    <property type="project" value="UniProtKB-KW"/>
</dbReference>
<dbReference type="InterPro" id="IPR001965">
    <property type="entry name" value="Znf_PHD"/>
</dbReference>
<keyword evidence="2" id="KW-0479">Metal-binding</keyword>
<feature type="region of interest" description="Disordered" evidence="7">
    <location>
        <begin position="1"/>
        <end position="300"/>
    </location>
</feature>
<dbReference type="InterPro" id="IPR013083">
    <property type="entry name" value="Znf_RING/FYVE/PHD"/>
</dbReference>
<reference evidence="9 10" key="1">
    <citation type="journal article" date="2019" name="Nat. Ecol. Evol.">
        <title>Megaphylogeny resolves global patterns of mushroom evolution.</title>
        <authorList>
            <person name="Varga T."/>
            <person name="Krizsan K."/>
            <person name="Foldi C."/>
            <person name="Dima B."/>
            <person name="Sanchez-Garcia M."/>
            <person name="Sanchez-Ramirez S."/>
            <person name="Szollosi G.J."/>
            <person name="Szarkandi J.G."/>
            <person name="Papp V."/>
            <person name="Albert L."/>
            <person name="Andreopoulos W."/>
            <person name="Angelini C."/>
            <person name="Antonin V."/>
            <person name="Barry K.W."/>
            <person name="Bougher N.L."/>
            <person name="Buchanan P."/>
            <person name="Buyck B."/>
            <person name="Bense V."/>
            <person name="Catcheside P."/>
            <person name="Chovatia M."/>
            <person name="Cooper J."/>
            <person name="Damon W."/>
            <person name="Desjardin D."/>
            <person name="Finy P."/>
            <person name="Geml J."/>
            <person name="Haridas S."/>
            <person name="Hughes K."/>
            <person name="Justo A."/>
            <person name="Karasinski D."/>
            <person name="Kautmanova I."/>
            <person name="Kiss B."/>
            <person name="Kocsube S."/>
            <person name="Kotiranta H."/>
            <person name="LaButti K.M."/>
            <person name="Lechner B.E."/>
            <person name="Liimatainen K."/>
            <person name="Lipzen A."/>
            <person name="Lukacs Z."/>
            <person name="Mihaltcheva S."/>
            <person name="Morgado L.N."/>
            <person name="Niskanen T."/>
            <person name="Noordeloos M.E."/>
            <person name="Ohm R.A."/>
            <person name="Ortiz-Santana B."/>
            <person name="Ovrebo C."/>
            <person name="Racz N."/>
            <person name="Riley R."/>
            <person name="Savchenko A."/>
            <person name="Shiryaev A."/>
            <person name="Soop K."/>
            <person name="Spirin V."/>
            <person name="Szebenyi C."/>
            <person name="Tomsovsky M."/>
            <person name="Tulloss R.E."/>
            <person name="Uehling J."/>
            <person name="Grigoriev I.V."/>
            <person name="Vagvolgyi C."/>
            <person name="Papp T."/>
            <person name="Martin F.M."/>
            <person name="Miettinen O."/>
            <person name="Hibbett D.S."/>
            <person name="Nagy L.G."/>
        </authorList>
    </citation>
    <scope>NUCLEOTIDE SEQUENCE [LARGE SCALE GENOMIC DNA]</scope>
    <source>
        <strain evidence="9 10">CBS 121175</strain>
    </source>
</reference>
<sequence length="907" mass="101688">MSAERTGSMSIDHISQTPPNQTKRPERLDHHRQAASWDFHTQLDPSSQKSRDALLSPFSNQQYTHLPTPQSPSDSNRLFSGIRSSPESPVPLSQSSYPASSSISQRVSSRNFVEGLTPQSNPSSSILTPESSPFVSRTLSHQYDNPATPTNQSSRTTNNSRPSASQFTVAISPVTPRNQVQGQTGNSPHPVEQSGSASTLSSPFMAKAAVPNQRPRPSPQSLPARTEDIFIPSGAASASSSRPPSTSVEPPRVPGGEIERIRQAAKEEQLSQIREAESRRPEYLKRSKRSLDEVDPDLADEERRQHLVGIMESPQKGRRLKLFQETSEESFEESLMAGGYGRYRTADWVRQPQPIALPSGALPGANIVTQLEEVQDKPPSEKELKKQKRLEAFRSSHSEGRPKAKLYPVELEGKGRVLLDIPNEIPQTFETETPTKKRNNRRKKKGTELASVDKKALLDATAALAAEESVVRPNWPDKEFPWRLRAEERGEIAKAQEEERLKWIERFLDRDSDDEDAEVPPMSHDSASEIEESVKVPRMGRGKMVPLLSHPEDPRKTQRIKRSAFPTDPGDAKAALLAKRSVRALSYRQERRRREMHDDDSDMELCICRGVDDGRELVQCDGCQTWYHLHCIGIRSITELGKEEDPWFCRRCLVRSRSPSSSPEPGYYLQPASEPTFVPTEEIPHARSVDQTFFHQPSVQESPNWYSTRGPRTPTGPGRERDSDYYVSSSSSWQDMSRNPPTTPKSHDHHVKIYTNNQTPGGYDGYRPVYEESPFDPTSTPSRGIRFNAPYATPKTNVWPRPAYNFQTPMRTNHRSSRSSFGGPGSLTAILDDAAPRTYVLPHETNGRPPNAYDESPVRRNRSIDASASRRALGSPISARLLDESPVMRNNNLKGKDRSFDFGRGFV</sequence>
<accession>A0A5C3L1E3</accession>
<feature type="compositionally biased region" description="Low complexity" evidence="7">
    <location>
        <begin position="708"/>
        <end position="717"/>
    </location>
</feature>
<keyword evidence="10" id="KW-1185">Reference proteome</keyword>
<feature type="compositionally biased region" description="Polar residues" evidence="7">
    <location>
        <begin position="1"/>
        <end position="22"/>
    </location>
</feature>
<feature type="compositionally biased region" description="Low complexity" evidence="7">
    <location>
        <begin position="93"/>
        <end position="109"/>
    </location>
</feature>
<evidence type="ECO:0000256" key="5">
    <source>
        <dbReference type="ARBA" id="ARBA00023242"/>
    </source>
</evidence>
<dbReference type="EMBL" id="ML210251">
    <property type="protein sequence ID" value="TFK22038.1"/>
    <property type="molecule type" value="Genomic_DNA"/>
</dbReference>
<keyword evidence="5" id="KW-0539">Nucleus</keyword>
<feature type="compositionally biased region" description="Low complexity" evidence="7">
    <location>
        <begin position="232"/>
        <end position="250"/>
    </location>
</feature>
<dbReference type="OrthoDB" id="436852at2759"/>
<dbReference type="InterPro" id="IPR011011">
    <property type="entry name" value="Znf_FYVE_PHD"/>
</dbReference>
<evidence type="ECO:0000256" key="3">
    <source>
        <dbReference type="ARBA" id="ARBA00022771"/>
    </source>
</evidence>
<dbReference type="SMART" id="SM00249">
    <property type="entry name" value="PHD"/>
    <property type="match status" value="1"/>
</dbReference>
<keyword evidence="3 6" id="KW-0863">Zinc-finger</keyword>
<dbReference type="STRING" id="230819.A0A5C3L1E3"/>
<evidence type="ECO:0000256" key="4">
    <source>
        <dbReference type="ARBA" id="ARBA00022833"/>
    </source>
</evidence>
<dbReference type="CDD" id="cd15522">
    <property type="entry name" value="PHD_TAF3"/>
    <property type="match status" value="1"/>
</dbReference>
<keyword evidence="4" id="KW-0862">Zinc</keyword>
<comment type="subcellular location">
    <subcellularLocation>
        <location evidence="1">Nucleus</location>
    </subcellularLocation>
</comment>
<evidence type="ECO:0000313" key="9">
    <source>
        <dbReference type="EMBL" id="TFK22038.1"/>
    </source>
</evidence>
<dbReference type="InterPro" id="IPR019787">
    <property type="entry name" value="Znf_PHD-finger"/>
</dbReference>
<dbReference type="PROSITE" id="PS50016">
    <property type="entry name" value="ZF_PHD_2"/>
    <property type="match status" value="1"/>
</dbReference>
<feature type="compositionally biased region" description="Basic and acidic residues" evidence="7">
    <location>
        <begin position="23"/>
        <end position="32"/>
    </location>
</feature>
<dbReference type="PROSITE" id="PS01359">
    <property type="entry name" value="ZF_PHD_1"/>
    <property type="match status" value="1"/>
</dbReference>
<feature type="compositionally biased region" description="Basic residues" evidence="7">
    <location>
        <begin position="436"/>
        <end position="445"/>
    </location>
</feature>
<evidence type="ECO:0000256" key="7">
    <source>
        <dbReference type="SAM" id="MobiDB-lite"/>
    </source>
</evidence>
<evidence type="ECO:0000256" key="1">
    <source>
        <dbReference type="ARBA" id="ARBA00004123"/>
    </source>
</evidence>
<protein>
    <recommendedName>
        <fullName evidence="8">PHD-type domain-containing protein</fullName>
    </recommendedName>
</protein>
<dbReference type="Proteomes" id="UP000307440">
    <property type="component" value="Unassembled WGS sequence"/>
</dbReference>
<dbReference type="PANTHER" id="PTHR46174">
    <property type="entry name" value="CXXC-TYPE ZINC FINGER PROTEIN 1"/>
    <property type="match status" value="1"/>
</dbReference>
<evidence type="ECO:0000259" key="8">
    <source>
        <dbReference type="PROSITE" id="PS50016"/>
    </source>
</evidence>
<organism evidence="9 10">
    <name type="scientific">Coprinopsis marcescibilis</name>
    <name type="common">Agaric fungus</name>
    <name type="synonym">Psathyrella marcescibilis</name>
    <dbReference type="NCBI Taxonomy" id="230819"/>
    <lineage>
        <taxon>Eukaryota</taxon>
        <taxon>Fungi</taxon>
        <taxon>Dikarya</taxon>
        <taxon>Basidiomycota</taxon>
        <taxon>Agaricomycotina</taxon>
        <taxon>Agaricomycetes</taxon>
        <taxon>Agaricomycetidae</taxon>
        <taxon>Agaricales</taxon>
        <taxon>Agaricineae</taxon>
        <taxon>Psathyrellaceae</taxon>
        <taxon>Coprinopsis</taxon>
    </lineage>
</organism>
<feature type="region of interest" description="Disordered" evidence="7">
    <location>
        <begin position="698"/>
        <end position="751"/>
    </location>
</feature>
<dbReference type="AlphaFoldDB" id="A0A5C3L1E3"/>
<feature type="region of interest" description="Disordered" evidence="7">
    <location>
        <begin position="809"/>
        <end position="871"/>
    </location>
</feature>
<name>A0A5C3L1E3_COPMA</name>
<feature type="compositionally biased region" description="Polar residues" evidence="7">
    <location>
        <begin position="57"/>
        <end position="87"/>
    </location>
</feature>
<feature type="domain" description="PHD-type" evidence="8">
    <location>
        <begin position="603"/>
        <end position="655"/>
    </location>
</feature>
<feature type="compositionally biased region" description="Basic and acidic residues" evidence="7">
    <location>
        <begin position="257"/>
        <end position="292"/>
    </location>
</feature>
<dbReference type="PANTHER" id="PTHR46174:SF1">
    <property type="entry name" value="CXXC-TYPE ZINC FINGER PROTEIN 1"/>
    <property type="match status" value="1"/>
</dbReference>
<dbReference type="Gene3D" id="3.30.40.10">
    <property type="entry name" value="Zinc/RING finger domain, C3HC4 (zinc finger)"/>
    <property type="match status" value="1"/>
</dbReference>
<dbReference type="InterPro" id="IPR037869">
    <property type="entry name" value="Spp1/CFP1"/>
</dbReference>
<dbReference type="InterPro" id="IPR019786">
    <property type="entry name" value="Zinc_finger_PHD-type_CS"/>
</dbReference>
<feature type="compositionally biased region" description="Polar residues" evidence="7">
    <location>
        <begin position="698"/>
        <end position="707"/>
    </location>
</feature>
<evidence type="ECO:0000313" key="10">
    <source>
        <dbReference type="Proteomes" id="UP000307440"/>
    </source>
</evidence>
<dbReference type="Pfam" id="PF00628">
    <property type="entry name" value="PHD"/>
    <property type="match status" value="1"/>
</dbReference>
<dbReference type="GO" id="GO:0045893">
    <property type="term" value="P:positive regulation of DNA-templated transcription"/>
    <property type="evidence" value="ECO:0007669"/>
    <property type="project" value="TreeGrafter"/>
</dbReference>
<feature type="compositionally biased region" description="Polar residues" evidence="7">
    <location>
        <begin position="117"/>
        <end position="202"/>
    </location>
</feature>
<evidence type="ECO:0000256" key="6">
    <source>
        <dbReference type="PROSITE-ProRule" id="PRU00146"/>
    </source>
</evidence>
<proteinExistence type="predicted"/>
<feature type="region of interest" description="Disordered" evidence="7">
    <location>
        <begin position="545"/>
        <end position="572"/>
    </location>
</feature>
<dbReference type="GO" id="GO:0048188">
    <property type="term" value="C:Set1C/COMPASS complex"/>
    <property type="evidence" value="ECO:0007669"/>
    <property type="project" value="InterPro"/>
</dbReference>